<reference evidence="2 3" key="1">
    <citation type="submission" date="2018-04" db="EMBL/GenBank/DDBJ databases">
        <title>Genomic Encyclopedia of Archaeal and Bacterial Type Strains, Phase II (KMG-II): from individual species to whole genera.</title>
        <authorList>
            <person name="Goeker M."/>
        </authorList>
    </citation>
    <scope>NUCLEOTIDE SEQUENCE [LARGE SCALE GENOMIC DNA]</scope>
    <source>
        <strain evidence="2 3">DSM 5822</strain>
    </source>
</reference>
<dbReference type="PROSITE" id="PS51257">
    <property type="entry name" value="PROKAR_LIPOPROTEIN"/>
    <property type="match status" value="1"/>
</dbReference>
<keyword evidence="3" id="KW-1185">Reference proteome</keyword>
<feature type="signal peptide" evidence="1">
    <location>
        <begin position="1"/>
        <end position="20"/>
    </location>
</feature>
<organism evidence="2 3">
    <name type="scientific">Agitococcus lubricus</name>
    <dbReference type="NCBI Taxonomy" id="1077255"/>
    <lineage>
        <taxon>Bacteria</taxon>
        <taxon>Pseudomonadati</taxon>
        <taxon>Pseudomonadota</taxon>
        <taxon>Gammaproteobacteria</taxon>
        <taxon>Moraxellales</taxon>
        <taxon>Moraxellaceae</taxon>
        <taxon>Agitococcus</taxon>
    </lineage>
</organism>
<dbReference type="Pfam" id="PF13146">
    <property type="entry name" value="TRL"/>
    <property type="match status" value="1"/>
</dbReference>
<evidence type="ECO:0000313" key="3">
    <source>
        <dbReference type="Proteomes" id="UP000244223"/>
    </source>
</evidence>
<accession>A0A2T5J393</accession>
<protein>
    <submittedName>
        <fullName evidence="2">TRL (tRNA-associated locus)-like protein</fullName>
    </submittedName>
</protein>
<comment type="caution">
    <text evidence="2">The sequence shown here is derived from an EMBL/GenBank/DDBJ whole genome shotgun (WGS) entry which is preliminary data.</text>
</comment>
<keyword evidence="1" id="KW-0732">Signal</keyword>
<dbReference type="AlphaFoldDB" id="A0A2T5J393"/>
<proteinExistence type="predicted"/>
<name>A0A2T5J393_9GAMM</name>
<dbReference type="OrthoDB" id="403896at2"/>
<feature type="chain" id="PRO_5015680139" evidence="1">
    <location>
        <begin position="21"/>
        <end position="103"/>
    </location>
</feature>
<gene>
    <name evidence="2" type="ORF">C8N29_101147</name>
</gene>
<dbReference type="Proteomes" id="UP000244223">
    <property type="component" value="Unassembled WGS sequence"/>
</dbReference>
<evidence type="ECO:0000256" key="1">
    <source>
        <dbReference type="SAM" id="SignalP"/>
    </source>
</evidence>
<dbReference type="RefSeq" id="WP_107864102.1">
    <property type="nucleotide sequence ID" value="NZ_QAON01000001.1"/>
</dbReference>
<evidence type="ECO:0000313" key="2">
    <source>
        <dbReference type="EMBL" id="PTQ91075.1"/>
    </source>
</evidence>
<dbReference type="InterPro" id="IPR025113">
    <property type="entry name" value="TRL-like"/>
</dbReference>
<dbReference type="EMBL" id="QAON01000001">
    <property type="protein sequence ID" value="PTQ91075.1"/>
    <property type="molecule type" value="Genomic_DNA"/>
</dbReference>
<sequence length="103" mass="10909">MKNFLWPLALATMLTGCATAVSPINGGFYTNVKAPMLVTDNPDKPTKIGRASVRTILGVYAVGDASIEAAAKNAGITRIHHVDYQSENILGVVADFTVIVYGN</sequence>